<name>A0A1F6BDY6_9BACT</name>
<dbReference type="InterPro" id="IPR006027">
    <property type="entry name" value="NusB_RsmB_TIM44"/>
</dbReference>
<dbReference type="GO" id="GO:0003723">
    <property type="term" value="F:RNA binding"/>
    <property type="evidence" value="ECO:0007669"/>
    <property type="project" value="UniProtKB-KW"/>
</dbReference>
<organism evidence="7 8">
    <name type="scientific">Candidatus Gottesmanbacteria bacterium RIFOXYB1_FULL_47_11</name>
    <dbReference type="NCBI Taxonomy" id="1798401"/>
    <lineage>
        <taxon>Bacteria</taxon>
        <taxon>Candidatus Gottesmaniibacteriota</taxon>
    </lineage>
</organism>
<dbReference type="NCBIfam" id="TIGR01951">
    <property type="entry name" value="nusB"/>
    <property type="match status" value="1"/>
</dbReference>
<comment type="caution">
    <text evidence="7">The sequence shown here is derived from an EMBL/GenBank/DDBJ whole genome shotgun (WGS) entry which is preliminary data.</text>
</comment>
<keyword evidence="2" id="KW-0889">Transcription antitermination</keyword>
<feature type="domain" description="NusB/RsmB/TIM44" evidence="6">
    <location>
        <begin position="36"/>
        <end position="113"/>
    </location>
</feature>
<dbReference type="GO" id="GO:0006353">
    <property type="term" value="P:DNA-templated transcription termination"/>
    <property type="evidence" value="ECO:0007669"/>
    <property type="project" value="InterPro"/>
</dbReference>
<dbReference type="PANTHER" id="PTHR11078">
    <property type="entry name" value="N UTILIZATION SUBSTANCE PROTEIN B-RELATED"/>
    <property type="match status" value="1"/>
</dbReference>
<accession>A0A1F6BDY6</accession>
<dbReference type="AlphaFoldDB" id="A0A1F6BDY6"/>
<evidence type="ECO:0000313" key="8">
    <source>
        <dbReference type="Proteomes" id="UP000176186"/>
    </source>
</evidence>
<evidence type="ECO:0000256" key="5">
    <source>
        <dbReference type="ARBA" id="ARBA00023163"/>
    </source>
</evidence>
<dbReference type="EMBL" id="MFKE01000017">
    <property type="protein sequence ID" value="OGG35171.1"/>
    <property type="molecule type" value="Genomic_DNA"/>
</dbReference>
<reference evidence="7 8" key="1">
    <citation type="journal article" date="2016" name="Nat. Commun.">
        <title>Thousands of microbial genomes shed light on interconnected biogeochemical processes in an aquifer system.</title>
        <authorList>
            <person name="Anantharaman K."/>
            <person name="Brown C.T."/>
            <person name="Hug L.A."/>
            <person name="Sharon I."/>
            <person name="Castelle C.J."/>
            <person name="Probst A.J."/>
            <person name="Thomas B.C."/>
            <person name="Singh A."/>
            <person name="Wilkins M.J."/>
            <person name="Karaoz U."/>
            <person name="Brodie E.L."/>
            <person name="Williams K.H."/>
            <person name="Hubbard S.S."/>
            <person name="Banfield J.F."/>
        </authorList>
    </citation>
    <scope>NUCLEOTIDE SEQUENCE [LARGE SCALE GENOMIC DNA]</scope>
</reference>
<dbReference type="Proteomes" id="UP000176186">
    <property type="component" value="Unassembled WGS sequence"/>
</dbReference>
<dbReference type="SUPFAM" id="SSF48013">
    <property type="entry name" value="NusB-like"/>
    <property type="match status" value="1"/>
</dbReference>
<evidence type="ECO:0000256" key="1">
    <source>
        <dbReference type="ARBA" id="ARBA00005952"/>
    </source>
</evidence>
<dbReference type="Pfam" id="PF01029">
    <property type="entry name" value="NusB"/>
    <property type="match status" value="1"/>
</dbReference>
<dbReference type="STRING" id="1798401.A2363_03795"/>
<dbReference type="GO" id="GO:0005829">
    <property type="term" value="C:cytosol"/>
    <property type="evidence" value="ECO:0007669"/>
    <property type="project" value="TreeGrafter"/>
</dbReference>
<protein>
    <submittedName>
        <fullName evidence="7">Transcription antitermination factor NusB</fullName>
    </submittedName>
</protein>
<dbReference type="InterPro" id="IPR035926">
    <property type="entry name" value="NusB-like_sf"/>
</dbReference>
<evidence type="ECO:0000256" key="4">
    <source>
        <dbReference type="ARBA" id="ARBA00023015"/>
    </source>
</evidence>
<dbReference type="GO" id="GO:0031564">
    <property type="term" value="P:transcription antitermination"/>
    <property type="evidence" value="ECO:0007669"/>
    <property type="project" value="UniProtKB-KW"/>
</dbReference>
<evidence type="ECO:0000256" key="3">
    <source>
        <dbReference type="ARBA" id="ARBA00022884"/>
    </source>
</evidence>
<evidence type="ECO:0000256" key="2">
    <source>
        <dbReference type="ARBA" id="ARBA00022814"/>
    </source>
</evidence>
<gene>
    <name evidence="7" type="ORF">A2363_03795</name>
</gene>
<dbReference type="PANTHER" id="PTHR11078:SF3">
    <property type="entry name" value="ANTITERMINATION NUSB DOMAIN-CONTAINING PROTEIN"/>
    <property type="match status" value="1"/>
</dbReference>
<evidence type="ECO:0000313" key="7">
    <source>
        <dbReference type="EMBL" id="OGG35171.1"/>
    </source>
</evidence>
<dbReference type="InterPro" id="IPR011605">
    <property type="entry name" value="NusB_fam"/>
</dbReference>
<keyword evidence="3" id="KW-0694">RNA-binding</keyword>
<comment type="similarity">
    <text evidence="1">Belongs to the NusB family.</text>
</comment>
<sequence>MKTSQDPRHQHRRVLMDSLFSWSFNSRQSDDNITPIMAHLTDIDARIHAAAPEWPVDKIAKIDLAILRLAIYELTVEKKEPPKVIIDEAIELAKEYGNDASSKFVNGVLGTILKSI</sequence>
<evidence type="ECO:0000259" key="6">
    <source>
        <dbReference type="Pfam" id="PF01029"/>
    </source>
</evidence>
<keyword evidence="4" id="KW-0805">Transcription regulation</keyword>
<keyword evidence="5" id="KW-0804">Transcription</keyword>
<proteinExistence type="inferred from homology"/>
<dbReference type="Gene3D" id="1.10.940.10">
    <property type="entry name" value="NusB-like"/>
    <property type="match status" value="1"/>
</dbReference>